<dbReference type="EMBL" id="NCVH01000031">
    <property type="protein sequence ID" value="ORO94774.1"/>
    <property type="molecule type" value="Genomic_DNA"/>
</dbReference>
<name>A0A1X1K601_STRMT</name>
<dbReference type="RefSeq" id="WP_084864960.1">
    <property type="nucleotide sequence ID" value="NZ_NCVH01000031.1"/>
</dbReference>
<sequence length="166" mass="18259">MICANKKNSTNLARIDGGLVVKQGDLASSFGYALLDENYQLVTGLDGEMATVTLTKGIHKWMKRVEVSGSAVAFHLDSILPSGRWRLEITVGEYVFPSDRATMIHVESADKELVTEEALKLKEFDVEKVVEKVIAEKHLTPSTDAGTHAGQGDFPDLLFYYNLGKV</sequence>
<comment type="caution">
    <text evidence="1">The sequence shown here is derived from an EMBL/GenBank/DDBJ whole genome shotgun (WGS) entry which is preliminary data.</text>
</comment>
<evidence type="ECO:0000313" key="2">
    <source>
        <dbReference type="Proteomes" id="UP000193367"/>
    </source>
</evidence>
<evidence type="ECO:0000313" key="1">
    <source>
        <dbReference type="EMBL" id="ORO94774.1"/>
    </source>
</evidence>
<gene>
    <name evidence="1" type="ORF">B7698_05895</name>
</gene>
<accession>A0A1X1K601</accession>
<reference evidence="1 2" key="1">
    <citation type="journal article" date="2016" name="Eur. J. Clin. Microbiol. Infect. Dis.">
        <title>Whole genome sequencing as a tool for phylogenetic analysis of clinical strains of Mitis group streptococci.</title>
        <authorList>
            <person name="Rasmussen L.H."/>
            <person name="Dargis R."/>
            <person name="Hojholt K."/>
            <person name="Christensen J.J."/>
            <person name="Skovgaard O."/>
            <person name="Justesen U.S."/>
            <person name="Rosenvinge F.S."/>
            <person name="Moser C."/>
            <person name="Lukjancenko O."/>
            <person name="Rasmussen S."/>
            <person name="Nielsen X.C."/>
        </authorList>
    </citation>
    <scope>NUCLEOTIDE SEQUENCE [LARGE SCALE GENOMIC DNA]</scope>
    <source>
        <strain evidence="1 2">RH_17439_08</strain>
    </source>
</reference>
<dbReference type="AlphaFoldDB" id="A0A1X1K601"/>
<dbReference type="Proteomes" id="UP000193367">
    <property type="component" value="Unassembled WGS sequence"/>
</dbReference>
<protein>
    <submittedName>
        <fullName evidence="1">Uncharacterized protein</fullName>
    </submittedName>
</protein>
<proteinExistence type="predicted"/>
<organism evidence="1 2">
    <name type="scientific">Streptococcus mitis</name>
    <dbReference type="NCBI Taxonomy" id="28037"/>
    <lineage>
        <taxon>Bacteria</taxon>
        <taxon>Bacillati</taxon>
        <taxon>Bacillota</taxon>
        <taxon>Bacilli</taxon>
        <taxon>Lactobacillales</taxon>
        <taxon>Streptococcaceae</taxon>
        <taxon>Streptococcus</taxon>
        <taxon>Streptococcus mitis group</taxon>
    </lineage>
</organism>